<dbReference type="Gene3D" id="1.10.600.10">
    <property type="entry name" value="Farnesyl Diphosphate Synthase"/>
    <property type="match status" value="1"/>
</dbReference>
<dbReference type="PANTHER" id="PTHR31480">
    <property type="entry name" value="BIFUNCTIONAL LYCOPENE CYCLASE/PHYTOENE SYNTHASE"/>
    <property type="match status" value="1"/>
</dbReference>
<dbReference type="SUPFAM" id="SSF48576">
    <property type="entry name" value="Terpenoid synthases"/>
    <property type="match status" value="1"/>
</dbReference>
<evidence type="ECO:0000313" key="1">
    <source>
        <dbReference type="EMBL" id="MFC4506953.1"/>
    </source>
</evidence>
<organism evidence="1 2">
    <name type="scientific">Streptomyces vulcanius</name>
    <dbReference type="NCBI Taxonomy" id="1441876"/>
    <lineage>
        <taxon>Bacteria</taxon>
        <taxon>Bacillati</taxon>
        <taxon>Actinomycetota</taxon>
        <taxon>Actinomycetes</taxon>
        <taxon>Kitasatosporales</taxon>
        <taxon>Streptomycetaceae</taxon>
        <taxon>Streptomyces</taxon>
    </lineage>
</organism>
<dbReference type="Pfam" id="PF00494">
    <property type="entry name" value="SQS_PSY"/>
    <property type="match status" value="1"/>
</dbReference>
<name>A0ABV9B9K8_9ACTN</name>
<reference evidence="2" key="1">
    <citation type="journal article" date="2019" name="Int. J. Syst. Evol. Microbiol.">
        <title>The Global Catalogue of Microorganisms (GCM) 10K type strain sequencing project: providing services to taxonomists for standard genome sequencing and annotation.</title>
        <authorList>
            <consortium name="The Broad Institute Genomics Platform"/>
            <consortium name="The Broad Institute Genome Sequencing Center for Infectious Disease"/>
            <person name="Wu L."/>
            <person name="Ma J."/>
        </authorList>
    </citation>
    <scope>NUCLEOTIDE SEQUENCE [LARGE SCALE GENOMIC DNA]</scope>
    <source>
        <strain evidence="2">CGMCC 4.7177</strain>
    </source>
</reference>
<sequence>MHSWNKSLDAAGIREPGLRRDYGVQRQSVSRSRRTSYLATRVLLPPGTLPHVMAATAFMDHGDNLLDTGPKPRRAAAWASWERRVREALDTGVSDDPLIRTLLHTIAAHPRLRDVVEAYLSTATAELEFAGFTTEADYQAYLDAYSLPAFLLVATLVGPEGEDGPFRAACRTFIDGSQRLDFVNDIAEDLREGRLGIPAETLKRFSVTPDDLTSGQEPPGLRELVAQEVGAARADLERARELPALVPAPHRPLLGALVEMELLTADAVLARGPGLLRGSASPPPTGALRVLLTARRPPHLRISPPSS</sequence>
<proteinExistence type="predicted"/>
<dbReference type="InterPro" id="IPR008949">
    <property type="entry name" value="Isoprenoid_synthase_dom_sf"/>
</dbReference>
<protein>
    <submittedName>
        <fullName evidence="1">Squalene/phytoene synthase family protein</fullName>
    </submittedName>
</protein>
<keyword evidence="2" id="KW-1185">Reference proteome</keyword>
<evidence type="ECO:0000313" key="2">
    <source>
        <dbReference type="Proteomes" id="UP001595839"/>
    </source>
</evidence>
<dbReference type="Proteomes" id="UP001595839">
    <property type="component" value="Unassembled WGS sequence"/>
</dbReference>
<dbReference type="EMBL" id="JBHSFK010000049">
    <property type="protein sequence ID" value="MFC4506953.1"/>
    <property type="molecule type" value="Genomic_DNA"/>
</dbReference>
<dbReference type="RefSeq" id="WP_381185164.1">
    <property type="nucleotide sequence ID" value="NZ_JBHSFK010000049.1"/>
</dbReference>
<accession>A0ABV9B9K8</accession>
<dbReference type="InterPro" id="IPR002060">
    <property type="entry name" value="Squ/phyt_synthse"/>
</dbReference>
<comment type="caution">
    <text evidence="1">The sequence shown here is derived from an EMBL/GenBank/DDBJ whole genome shotgun (WGS) entry which is preliminary data.</text>
</comment>
<gene>
    <name evidence="1" type="ORF">ACFPIH_47190</name>
</gene>